<protein>
    <submittedName>
        <fullName evidence="1">Uncharacterized protein</fullName>
    </submittedName>
</protein>
<comment type="caution">
    <text evidence="1">The sequence shown here is derived from an EMBL/GenBank/DDBJ whole genome shotgun (WGS) entry which is preliminary data.</text>
</comment>
<organism evidence="1 2">
    <name type="scientific">Neophaeococcomyces mojaviensis</name>
    <dbReference type="NCBI Taxonomy" id="3383035"/>
    <lineage>
        <taxon>Eukaryota</taxon>
        <taxon>Fungi</taxon>
        <taxon>Dikarya</taxon>
        <taxon>Ascomycota</taxon>
        <taxon>Pezizomycotina</taxon>
        <taxon>Eurotiomycetes</taxon>
        <taxon>Chaetothyriomycetidae</taxon>
        <taxon>Chaetothyriales</taxon>
        <taxon>Chaetothyriales incertae sedis</taxon>
        <taxon>Neophaeococcomyces</taxon>
    </lineage>
</organism>
<proteinExistence type="predicted"/>
<dbReference type="EMBL" id="JAPDRQ010000008">
    <property type="protein sequence ID" value="KAJ9663537.1"/>
    <property type="molecule type" value="Genomic_DNA"/>
</dbReference>
<dbReference type="Proteomes" id="UP001172386">
    <property type="component" value="Unassembled WGS sequence"/>
</dbReference>
<gene>
    <name evidence="1" type="ORF">H2198_000803</name>
</gene>
<evidence type="ECO:0000313" key="1">
    <source>
        <dbReference type="EMBL" id="KAJ9663537.1"/>
    </source>
</evidence>
<name>A0ACC3AIY1_9EURO</name>
<sequence length="390" mass="43167">MSKTRERNRGPSIGVISKTLGYDDHKVITRPLREFWLSKFMNVTAFLNCSDDDLNNVAQEFLRKHGRRYWGGQKGRYPVYPDDEPRIMKDITLILKRQKRNKSDTQRRKPLRSQSPDEEEEDMEFDDASNYEPSHEQSTTSREASHVEPPRTTGYRDTSNQQIPGADSQQMQTNNSEIHPDLRGTTAVSGAEAPMDPTGTHNKSETPAGPANNEAPVNQTATGHGQRASTTEGKEHGAGGVPGQTESLPAGSDSGNQHLRGLSSQAHESASNTTSTSHTVPSHYSKLGIDSESAPPAEPQTKVNEKTFFTYDAFGVIYKDGLDKCPELLQMLLDDLEQEHNKAKTNFKAATTAQEKMTAQASLVLLKKVMHKFESKIQSVGSQVEFPSNP</sequence>
<accession>A0ACC3AIY1</accession>
<evidence type="ECO:0000313" key="2">
    <source>
        <dbReference type="Proteomes" id="UP001172386"/>
    </source>
</evidence>
<reference evidence="1" key="1">
    <citation type="submission" date="2022-10" db="EMBL/GenBank/DDBJ databases">
        <title>Culturing micro-colonial fungi from biological soil crusts in the Mojave desert and describing Neophaeococcomyces mojavensis, and introducing the new genera and species Taxawa tesnikishii.</title>
        <authorList>
            <person name="Kurbessoian T."/>
            <person name="Stajich J.E."/>
        </authorList>
    </citation>
    <scope>NUCLEOTIDE SEQUENCE</scope>
    <source>
        <strain evidence="1">JES_112</strain>
    </source>
</reference>
<keyword evidence="2" id="KW-1185">Reference proteome</keyword>